<accession>A0ABS8RXU1</accession>
<protein>
    <submittedName>
        <fullName evidence="1">Uncharacterized protein</fullName>
    </submittedName>
</protein>
<name>A0ABS8RXU1_DATST</name>
<comment type="caution">
    <text evidence="1">The sequence shown here is derived from an EMBL/GenBank/DDBJ whole genome shotgun (WGS) entry which is preliminary data.</text>
</comment>
<organism evidence="1 2">
    <name type="scientific">Datura stramonium</name>
    <name type="common">Jimsonweed</name>
    <name type="synonym">Common thornapple</name>
    <dbReference type="NCBI Taxonomy" id="4076"/>
    <lineage>
        <taxon>Eukaryota</taxon>
        <taxon>Viridiplantae</taxon>
        <taxon>Streptophyta</taxon>
        <taxon>Embryophyta</taxon>
        <taxon>Tracheophyta</taxon>
        <taxon>Spermatophyta</taxon>
        <taxon>Magnoliopsida</taxon>
        <taxon>eudicotyledons</taxon>
        <taxon>Gunneridae</taxon>
        <taxon>Pentapetalae</taxon>
        <taxon>asterids</taxon>
        <taxon>lamiids</taxon>
        <taxon>Solanales</taxon>
        <taxon>Solanaceae</taxon>
        <taxon>Solanoideae</taxon>
        <taxon>Datureae</taxon>
        <taxon>Datura</taxon>
    </lineage>
</organism>
<keyword evidence="2" id="KW-1185">Reference proteome</keyword>
<proteinExistence type="predicted"/>
<evidence type="ECO:0000313" key="1">
    <source>
        <dbReference type="EMBL" id="MCD7451562.1"/>
    </source>
</evidence>
<dbReference type="Proteomes" id="UP000823775">
    <property type="component" value="Unassembled WGS sequence"/>
</dbReference>
<reference evidence="1 2" key="1">
    <citation type="journal article" date="2021" name="BMC Genomics">
        <title>Datura genome reveals duplications of psychoactive alkaloid biosynthetic genes and high mutation rate following tissue culture.</title>
        <authorList>
            <person name="Rajewski A."/>
            <person name="Carter-House D."/>
            <person name="Stajich J."/>
            <person name="Litt A."/>
        </authorList>
    </citation>
    <scope>NUCLEOTIDE SEQUENCE [LARGE SCALE GENOMIC DNA]</scope>
    <source>
        <strain evidence="1">AR-01</strain>
    </source>
</reference>
<dbReference type="EMBL" id="JACEIK010000174">
    <property type="protein sequence ID" value="MCD7451562.1"/>
    <property type="molecule type" value="Genomic_DNA"/>
</dbReference>
<sequence length="137" mass="15452">MDNKLILQILPAFERCVNTYRNSFHQVHLNPDFCHVRHSSLATSTANRFQRDLEFASRNHTRSDAKVEFATVLTMVQGRSPPPVEGSIYTQQLSIVVLSSEYRQRTTHAKVLLETTELKLGLVLAPRIAAKEGFVGS</sequence>
<gene>
    <name evidence="1" type="ORF">HAX54_012617</name>
</gene>
<evidence type="ECO:0000313" key="2">
    <source>
        <dbReference type="Proteomes" id="UP000823775"/>
    </source>
</evidence>